<reference evidence="2 3" key="1">
    <citation type="submission" date="2017-03" db="EMBL/GenBank/DDBJ databases">
        <title>Genomic and clinical evidence uncovers the enterohepatic species Helicobacter valdiviensis as a potential human intestinal pathogen.</title>
        <authorList>
            <person name="Fresia P."/>
            <person name="Jara R."/>
            <person name="Sierra R."/>
            <person name="Ferres I."/>
            <person name="Greif G."/>
            <person name="Iraola G."/>
            <person name="Collado L."/>
        </authorList>
    </citation>
    <scope>NUCLEOTIDE SEQUENCE [LARGE SCALE GENOMIC DNA]</scope>
    <source>
        <strain evidence="2 3">WBE14</strain>
    </source>
</reference>
<gene>
    <name evidence="2" type="ORF">B6S12_06830</name>
</gene>
<feature type="coiled-coil region" evidence="1">
    <location>
        <begin position="217"/>
        <end position="285"/>
    </location>
</feature>
<accession>A0A2W6MTV8</accession>
<sequence>MHGKIVRYLNSNGKGVVINVSKMLFEFTKETWHDKKVIPMVGMFVEFRCNDNHQVTDCRVSKFQEFSKNSLLKESNFWHSESDEELETLEANLRDARVQQIYKNTDYDTLNAVPLTIKITEAIKKYFYQEFLAISFLNDLRFENSLVLLDFFLVKRFVFKVLDTLLFNDKTVAKDDFVEELSVITRLETSFNDITRNQNIRIEQIFENNFLLEQTHFQALKAAIENTKDTLKMYDKRIASLKSELLILTRRLQSDPKNSDFLKKQEKIKEELEFLKGEIQKLDTRYVRLDSMQRRFYEHHFQSFEYLFLKTHKMLQKKIQNGLDICATILDDKIYHKSLKSTAMKNCYFKYPENEKPPIATSFMYQYLERLNKDRLNEGDKKLYLYSQKIDRMYKKFFLVVSSDEKSALELKMQILEQNKFNCVKVASKQILFLGMVREIEFSEIYIDSMHIWESPQKLIEEIKTFKVNQNTPIKTLTNSQKVNRFGFSE</sequence>
<evidence type="ECO:0000256" key="1">
    <source>
        <dbReference type="SAM" id="Coils"/>
    </source>
</evidence>
<dbReference type="OrthoDB" id="5327741at2"/>
<keyword evidence="1" id="KW-0175">Coiled coil</keyword>
<evidence type="ECO:0000313" key="2">
    <source>
        <dbReference type="EMBL" id="PZT47872.1"/>
    </source>
</evidence>
<dbReference type="Proteomes" id="UP000249746">
    <property type="component" value="Unassembled WGS sequence"/>
</dbReference>
<proteinExistence type="predicted"/>
<name>A0A2W6MTV8_9HELI</name>
<keyword evidence="3" id="KW-1185">Reference proteome</keyword>
<comment type="caution">
    <text evidence="2">The sequence shown here is derived from an EMBL/GenBank/DDBJ whole genome shotgun (WGS) entry which is preliminary data.</text>
</comment>
<organism evidence="2 3">
    <name type="scientific">Helicobacter valdiviensis</name>
    <dbReference type="NCBI Taxonomy" id="1458358"/>
    <lineage>
        <taxon>Bacteria</taxon>
        <taxon>Pseudomonadati</taxon>
        <taxon>Campylobacterota</taxon>
        <taxon>Epsilonproteobacteria</taxon>
        <taxon>Campylobacterales</taxon>
        <taxon>Helicobacteraceae</taxon>
        <taxon>Helicobacter</taxon>
    </lineage>
</organism>
<dbReference type="EMBL" id="NBIU01000019">
    <property type="protein sequence ID" value="PZT47872.1"/>
    <property type="molecule type" value="Genomic_DNA"/>
</dbReference>
<evidence type="ECO:0000313" key="3">
    <source>
        <dbReference type="Proteomes" id="UP000249746"/>
    </source>
</evidence>
<dbReference type="AlphaFoldDB" id="A0A2W6MTV8"/>
<dbReference type="RefSeq" id="WP_111230061.1">
    <property type="nucleotide sequence ID" value="NZ_NBIU01000019.1"/>
</dbReference>
<protein>
    <submittedName>
        <fullName evidence="2">Uncharacterized protein</fullName>
    </submittedName>
</protein>